<evidence type="ECO:0000313" key="4">
    <source>
        <dbReference type="Proteomes" id="UP001305779"/>
    </source>
</evidence>
<evidence type="ECO:0000256" key="1">
    <source>
        <dbReference type="SAM" id="MobiDB-lite"/>
    </source>
</evidence>
<dbReference type="EMBL" id="JAXOVC010000013">
    <property type="protein sequence ID" value="KAK4494548.1"/>
    <property type="molecule type" value="Genomic_DNA"/>
</dbReference>
<keyword evidence="2" id="KW-0732">Signal</keyword>
<organism evidence="3 4">
    <name type="scientific">Zasmidium cellare</name>
    <name type="common">Wine cellar mold</name>
    <name type="synonym">Racodium cellare</name>
    <dbReference type="NCBI Taxonomy" id="395010"/>
    <lineage>
        <taxon>Eukaryota</taxon>
        <taxon>Fungi</taxon>
        <taxon>Dikarya</taxon>
        <taxon>Ascomycota</taxon>
        <taxon>Pezizomycotina</taxon>
        <taxon>Dothideomycetes</taxon>
        <taxon>Dothideomycetidae</taxon>
        <taxon>Mycosphaerellales</taxon>
        <taxon>Mycosphaerellaceae</taxon>
        <taxon>Zasmidium</taxon>
    </lineage>
</organism>
<accession>A0ABR0E063</accession>
<name>A0ABR0E063_ZASCE</name>
<gene>
    <name evidence="3" type="ORF">PRZ48_013904</name>
</gene>
<dbReference type="InterPro" id="IPR045469">
    <property type="entry name" value="Nis1"/>
</dbReference>
<evidence type="ECO:0000256" key="2">
    <source>
        <dbReference type="SAM" id="SignalP"/>
    </source>
</evidence>
<feature type="chain" id="PRO_5045672072" evidence="2">
    <location>
        <begin position="17"/>
        <end position="295"/>
    </location>
</feature>
<feature type="region of interest" description="Disordered" evidence="1">
    <location>
        <begin position="142"/>
        <end position="165"/>
    </location>
</feature>
<keyword evidence="4" id="KW-1185">Reference proteome</keyword>
<sequence>MYSLLTTLALAGAASARIVGLAAPATIAPDSNITLTLITENYIQSVKDLSAAFALSPQITNGFLGTQYLGSFYLGPDKSNVLNNLTFTVTTPSDISSVKYITGAVNSLYGASNGPVTLQFNVPTTPGTETSEKLNSDVGGINGDCFASNPSDPNPPNNNGTTPPISGPCNTFPTQAQTLIQSALVRADAWIGSIAQNNNQTGRQNQGEFNGALGDVFRAIDVNRRGEQACNNPPPPGQPPLSPGDAQVRAIQILRDAESGLQVLQSEVIQCDASGAFNVVCQVLRLVDQLDTYYS</sequence>
<protein>
    <submittedName>
        <fullName evidence="3">Uncharacterized protein</fullName>
    </submittedName>
</protein>
<proteinExistence type="predicted"/>
<evidence type="ECO:0000313" key="3">
    <source>
        <dbReference type="EMBL" id="KAK4494548.1"/>
    </source>
</evidence>
<dbReference type="Proteomes" id="UP001305779">
    <property type="component" value="Unassembled WGS sequence"/>
</dbReference>
<comment type="caution">
    <text evidence="3">The sequence shown here is derived from an EMBL/GenBank/DDBJ whole genome shotgun (WGS) entry which is preliminary data.</text>
</comment>
<feature type="signal peptide" evidence="2">
    <location>
        <begin position="1"/>
        <end position="16"/>
    </location>
</feature>
<dbReference type="Pfam" id="PF19271">
    <property type="entry name" value="Nis1"/>
    <property type="match status" value="1"/>
</dbReference>
<reference evidence="3 4" key="1">
    <citation type="journal article" date="2023" name="G3 (Bethesda)">
        <title>A chromosome-level genome assembly of Zasmidium syzygii isolated from banana leaves.</title>
        <authorList>
            <person name="van Westerhoven A.C."/>
            <person name="Mehrabi R."/>
            <person name="Talebi R."/>
            <person name="Steentjes M.B.F."/>
            <person name="Corcolon B."/>
            <person name="Chong P.A."/>
            <person name="Kema G.H.J."/>
            <person name="Seidl M.F."/>
        </authorList>
    </citation>
    <scope>NUCLEOTIDE SEQUENCE [LARGE SCALE GENOMIC DNA]</scope>
    <source>
        <strain evidence="3 4">P124</strain>
    </source>
</reference>